<accession>A0ABW2J0Y9</accession>
<reference evidence="2" key="1">
    <citation type="journal article" date="2019" name="Int. J. Syst. Evol. Microbiol.">
        <title>The Global Catalogue of Microorganisms (GCM) 10K type strain sequencing project: providing services to taxonomists for standard genome sequencing and annotation.</title>
        <authorList>
            <consortium name="The Broad Institute Genomics Platform"/>
            <consortium name="The Broad Institute Genome Sequencing Center for Infectious Disease"/>
            <person name="Wu L."/>
            <person name="Ma J."/>
        </authorList>
    </citation>
    <scope>NUCLEOTIDE SEQUENCE [LARGE SCALE GENOMIC DNA]</scope>
    <source>
        <strain evidence="2">CCUG 60559</strain>
    </source>
</reference>
<comment type="caution">
    <text evidence="1">The sequence shown here is derived from an EMBL/GenBank/DDBJ whole genome shotgun (WGS) entry which is preliminary data.</text>
</comment>
<gene>
    <name evidence="1" type="ORF">ACFQQA_19110</name>
</gene>
<dbReference type="Proteomes" id="UP001596506">
    <property type="component" value="Unassembled WGS sequence"/>
</dbReference>
<keyword evidence="2" id="KW-1185">Reference proteome</keyword>
<dbReference type="EMBL" id="JBHTBD010000053">
    <property type="protein sequence ID" value="MFC7296818.1"/>
    <property type="molecule type" value="Genomic_DNA"/>
</dbReference>
<evidence type="ECO:0000313" key="1">
    <source>
        <dbReference type="EMBL" id="MFC7296818.1"/>
    </source>
</evidence>
<organism evidence="1 2">
    <name type="scientific">Marinobacter aromaticivorans</name>
    <dbReference type="NCBI Taxonomy" id="1494078"/>
    <lineage>
        <taxon>Bacteria</taxon>
        <taxon>Pseudomonadati</taxon>
        <taxon>Pseudomonadota</taxon>
        <taxon>Gammaproteobacteria</taxon>
        <taxon>Pseudomonadales</taxon>
        <taxon>Marinobacteraceae</taxon>
        <taxon>Marinobacter</taxon>
    </lineage>
</organism>
<name>A0ABW2J0Y9_9GAMM</name>
<feature type="non-terminal residue" evidence="1">
    <location>
        <position position="158"/>
    </location>
</feature>
<protein>
    <submittedName>
        <fullName evidence="1">Uncharacterized protein</fullName>
    </submittedName>
</protein>
<proteinExistence type="predicted"/>
<evidence type="ECO:0000313" key="2">
    <source>
        <dbReference type="Proteomes" id="UP001596506"/>
    </source>
</evidence>
<sequence length="158" mass="18011">MECAKVRTIRRQKNEVLKGAVIDTIKKDIAAAFQKLGPDIVENDEQDLCYLAAQTWLNQPLDKRQRSLILTQTRVERHLVNSIVRAHKQYIGELSGDSVMLPHLTSKNMSVSQLRDANFYEAGDVVLFNKRYARLGVDRGTYAKVLQVNQQDGSVRLR</sequence>
<dbReference type="RefSeq" id="WP_188437878.1">
    <property type="nucleotide sequence ID" value="NZ_JBHTBD010000053.1"/>
</dbReference>